<feature type="region of interest" description="Disordered" evidence="7">
    <location>
        <begin position="579"/>
        <end position="627"/>
    </location>
</feature>
<dbReference type="EnsemblProtists" id="PYU1_T002368">
    <property type="protein sequence ID" value="PYU1_T002368"/>
    <property type="gene ID" value="PYU1_G002365"/>
</dbReference>
<dbReference type="SMART" id="SM00755">
    <property type="entry name" value="Grip"/>
    <property type="match status" value="1"/>
</dbReference>
<evidence type="ECO:0000256" key="3">
    <source>
        <dbReference type="ARBA" id="ARBA00022490"/>
    </source>
</evidence>
<evidence type="ECO:0000313" key="10">
    <source>
        <dbReference type="Proteomes" id="UP000019132"/>
    </source>
</evidence>
<dbReference type="Pfam" id="PF01465">
    <property type="entry name" value="GRIP"/>
    <property type="match status" value="1"/>
</dbReference>
<dbReference type="HOGENOM" id="CLU_436564_0_0_1"/>
<keyword evidence="3" id="KW-0963">Cytoplasm</keyword>
<evidence type="ECO:0000256" key="2">
    <source>
        <dbReference type="ARBA" id="ARBA00004496"/>
    </source>
</evidence>
<evidence type="ECO:0000259" key="8">
    <source>
        <dbReference type="PROSITE" id="PS50913"/>
    </source>
</evidence>
<dbReference type="InterPro" id="IPR051952">
    <property type="entry name" value="Golgi-autophagy_related"/>
</dbReference>
<evidence type="ECO:0000256" key="5">
    <source>
        <dbReference type="ARBA" id="ARBA00023136"/>
    </source>
</evidence>
<dbReference type="InterPro" id="IPR000237">
    <property type="entry name" value="GRIP_dom"/>
</dbReference>
<protein>
    <recommendedName>
        <fullName evidence="8">GRIP domain-containing protein</fullName>
    </recommendedName>
</protein>
<dbReference type="Proteomes" id="UP000019132">
    <property type="component" value="Unassembled WGS sequence"/>
</dbReference>
<dbReference type="GO" id="GO:0005794">
    <property type="term" value="C:Golgi apparatus"/>
    <property type="evidence" value="ECO:0007669"/>
    <property type="project" value="TreeGrafter"/>
</dbReference>
<comment type="subcellular location">
    <subcellularLocation>
        <location evidence="2">Cytoplasm</location>
    </subcellularLocation>
    <subcellularLocation>
        <location evidence="1">Endomembrane system</location>
        <topology evidence="1">Peripheral membrane protein</topology>
    </subcellularLocation>
</comment>
<dbReference type="VEuPathDB" id="FungiDB:PYU1_G002365"/>
<feature type="compositionally biased region" description="Polar residues" evidence="7">
    <location>
        <begin position="618"/>
        <end position="627"/>
    </location>
</feature>
<feature type="region of interest" description="Disordered" evidence="7">
    <location>
        <begin position="361"/>
        <end position="416"/>
    </location>
</feature>
<dbReference type="eggNOG" id="KOG0864">
    <property type="taxonomic scope" value="Eukaryota"/>
</dbReference>
<keyword evidence="5" id="KW-0472">Membrane</keyword>
<accession>K3WBM7</accession>
<reference evidence="10" key="2">
    <citation type="submission" date="2010-04" db="EMBL/GenBank/DDBJ databases">
        <authorList>
            <person name="Buell R."/>
            <person name="Hamilton J."/>
            <person name="Hostetler J."/>
        </authorList>
    </citation>
    <scope>NUCLEOTIDE SEQUENCE [LARGE SCALE GENOMIC DNA]</scope>
    <source>
        <strain evidence="10">DAOM:BR144</strain>
    </source>
</reference>
<dbReference type="OMA" id="AEMQAIN"/>
<evidence type="ECO:0000313" key="9">
    <source>
        <dbReference type="EnsemblProtists" id="PYU1_T002368"/>
    </source>
</evidence>
<sequence>SLKTLTEELRETTDNLHELQQQRDVQVESLKSRVIAYKNEINALNANIVETKQIHEVELQQRLTTQKEELALKITQLEESKMELTVVVQTKETQVQETLEKVRELQTRHQELEAKHCELESTHEAVSGNHETAFGEVEAELVAAKATIEELRAATATMEADRSDSILKVQREVESLKAQLEVEVEAANAARTALEVYKKRAHTALKKATSESKLNVRKATEGSAQLEQQVLDATLRVKSLEIELAETKSQLSEITATAELRIQKSLETLESEQKTRETTWQAELDKVQADLVDAQRVLQSKATLDAQITELTVSQEALRIEIDALKKELQSKSEAAREMLKVKDSEIAELSNQLQAALTAASATVSSPPSPVRTDNNSNNNASSKPPTPVKSKMGSPTSYGDDKARSTSPNPADDAAHAHIAAAVADTRSIPLVTTTTSSTTSAVDVQILKLAQTQALRDEEALKIKRQLITLEEQARLYQKQYEDTVALLETANRQKKRLQELSERNTEGVNVEYLKNVVIKYIESSNATEKERLIPVIATVLQFSPQEVRKVSQKLQDEAASSGLLGGVFSLFGGGGSTSPAPKPLASLSRQPSSGTVSGGPTGIRFDEPDDDDTMLTSLNPFAA</sequence>
<evidence type="ECO:0000256" key="1">
    <source>
        <dbReference type="ARBA" id="ARBA00004184"/>
    </source>
</evidence>
<dbReference type="Gene3D" id="1.10.220.60">
    <property type="entry name" value="GRIP domain"/>
    <property type="match status" value="1"/>
</dbReference>
<keyword evidence="10" id="KW-1185">Reference proteome</keyword>
<feature type="coiled-coil region" evidence="6">
    <location>
        <begin position="463"/>
        <end position="504"/>
    </location>
</feature>
<feature type="coiled-coil region" evidence="6">
    <location>
        <begin position="223"/>
        <end position="257"/>
    </location>
</feature>
<reference evidence="10" key="1">
    <citation type="journal article" date="2010" name="Genome Biol.">
        <title>Genome sequence of the necrotrophic plant pathogen Pythium ultimum reveals original pathogenicity mechanisms and effector repertoire.</title>
        <authorList>
            <person name="Levesque C.A."/>
            <person name="Brouwer H."/>
            <person name="Cano L."/>
            <person name="Hamilton J.P."/>
            <person name="Holt C."/>
            <person name="Huitema E."/>
            <person name="Raffaele S."/>
            <person name="Robideau G.P."/>
            <person name="Thines M."/>
            <person name="Win J."/>
            <person name="Zerillo M.M."/>
            <person name="Beakes G.W."/>
            <person name="Boore J.L."/>
            <person name="Busam D."/>
            <person name="Dumas B."/>
            <person name="Ferriera S."/>
            <person name="Fuerstenberg S.I."/>
            <person name="Gachon C.M."/>
            <person name="Gaulin E."/>
            <person name="Govers F."/>
            <person name="Grenville-Briggs L."/>
            <person name="Horner N."/>
            <person name="Hostetler J."/>
            <person name="Jiang R.H."/>
            <person name="Johnson J."/>
            <person name="Krajaejun T."/>
            <person name="Lin H."/>
            <person name="Meijer H.J."/>
            <person name="Moore B."/>
            <person name="Morris P."/>
            <person name="Phuntmart V."/>
            <person name="Puiu D."/>
            <person name="Shetty J."/>
            <person name="Stajich J.E."/>
            <person name="Tripathy S."/>
            <person name="Wawra S."/>
            <person name="van West P."/>
            <person name="Whitty B.R."/>
            <person name="Coutinho P.M."/>
            <person name="Henrissat B."/>
            <person name="Martin F."/>
            <person name="Thomas P.D."/>
            <person name="Tyler B.M."/>
            <person name="De Vries R.P."/>
            <person name="Kamoun S."/>
            <person name="Yandell M."/>
            <person name="Tisserat N."/>
            <person name="Buell C.R."/>
        </authorList>
    </citation>
    <scope>NUCLEOTIDE SEQUENCE</scope>
    <source>
        <strain evidence="10">DAOM:BR144</strain>
    </source>
</reference>
<reference evidence="9" key="3">
    <citation type="submission" date="2014-11" db="UniProtKB">
        <authorList>
            <consortium name="EnsemblProtists"/>
        </authorList>
    </citation>
    <scope>IDENTIFICATION</scope>
    <source>
        <strain evidence="9">DAOM BR144</strain>
    </source>
</reference>
<proteinExistence type="predicted"/>
<dbReference type="PANTHER" id="PTHR23157">
    <property type="entry name" value="GRIP AND COILED-COIL DOMAIN-CONTAINING PROTEIN 1"/>
    <property type="match status" value="1"/>
</dbReference>
<dbReference type="AlphaFoldDB" id="K3WBM7"/>
<evidence type="ECO:0000256" key="7">
    <source>
        <dbReference type="SAM" id="MobiDB-lite"/>
    </source>
</evidence>
<name>K3WBM7_GLOUD</name>
<evidence type="ECO:0000256" key="4">
    <source>
        <dbReference type="ARBA" id="ARBA00023054"/>
    </source>
</evidence>
<organism evidence="9 10">
    <name type="scientific">Globisporangium ultimum (strain ATCC 200006 / CBS 805.95 / DAOM BR144)</name>
    <name type="common">Pythium ultimum</name>
    <dbReference type="NCBI Taxonomy" id="431595"/>
    <lineage>
        <taxon>Eukaryota</taxon>
        <taxon>Sar</taxon>
        <taxon>Stramenopiles</taxon>
        <taxon>Oomycota</taxon>
        <taxon>Peronosporomycetes</taxon>
        <taxon>Pythiales</taxon>
        <taxon>Pythiaceae</taxon>
        <taxon>Globisporangium</taxon>
    </lineage>
</organism>
<feature type="coiled-coil region" evidence="6">
    <location>
        <begin position="308"/>
        <end position="353"/>
    </location>
</feature>
<dbReference type="InParanoid" id="K3WBM7"/>
<evidence type="ECO:0000256" key="6">
    <source>
        <dbReference type="SAM" id="Coils"/>
    </source>
</evidence>
<dbReference type="PANTHER" id="PTHR23157:SF25">
    <property type="entry name" value="GRIP AND COILED-COIL DOMAIN-CONTAINING PROTEIN 1"/>
    <property type="match status" value="1"/>
</dbReference>
<keyword evidence="4 6" id="KW-0175">Coiled coil</keyword>
<feature type="domain" description="GRIP" evidence="8">
    <location>
        <begin position="507"/>
        <end position="557"/>
    </location>
</feature>
<dbReference type="STRING" id="431595.K3WBM7"/>
<feature type="coiled-coil region" evidence="6">
    <location>
        <begin position="2"/>
        <end position="190"/>
    </location>
</feature>
<dbReference type="PROSITE" id="PS50913">
    <property type="entry name" value="GRIP"/>
    <property type="match status" value="1"/>
</dbReference>